<organism evidence="5 6">
    <name type="scientific">Sphingomonas kyeonggiensis</name>
    <dbReference type="NCBI Taxonomy" id="1268553"/>
    <lineage>
        <taxon>Bacteria</taxon>
        <taxon>Pseudomonadati</taxon>
        <taxon>Pseudomonadota</taxon>
        <taxon>Alphaproteobacteria</taxon>
        <taxon>Sphingomonadales</taxon>
        <taxon>Sphingomonadaceae</taxon>
        <taxon>Sphingomonas</taxon>
    </lineage>
</organism>
<dbReference type="AlphaFoldDB" id="A0A7W6NVL9"/>
<dbReference type="Pfam" id="PF07693">
    <property type="entry name" value="KAP_NTPase"/>
    <property type="match status" value="2"/>
</dbReference>
<feature type="coiled-coil region" evidence="1">
    <location>
        <begin position="383"/>
        <end position="410"/>
    </location>
</feature>
<proteinExistence type="predicted"/>
<accession>A0A7W6NVL9</accession>
<evidence type="ECO:0000313" key="6">
    <source>
        <dbReference type="Proteomes" id="UP000557392"/>
    </source>
</evidence>
<evidence type="ECO:0000256" key="1">
    <source>
        <dbReference type="SAM" id="Coils"/>
    </source>
</evidence>
<dbReference type="InterPro" id="IPR011646">
    <property type="entry name" value="KAP_P-loop"/>
</dbReference>
<evidence type="ECO:0000256" key="2">
    <source>
        <dbReference type="SAM" id="MobiDB-lite"/>
    </source>
</evidence>
<feature type="transmembrane region" description="Helical" evidence="3">
    <location>
        <begin position="514"/>
        <end position="539"/>
    </location>
</feature>
<evidence type="ECO:0000259" key="4">
    <source>
        <dbReference type="Pfam" id="PF07693"/>
    </source>
</evidence>
<dbReference type="Proteomes" id="UP000557392">
    <property type="component" value="Unassembled WGS sequence"/>
</dbReference>
<sequence>MKPNQASPNGKATISEASGELPPDPFEALVGASARLDQLNERSSGSRRLLSPGVVAVLEEAAHRLANEPVPDPKPTIVDAEAYFRTALTSLGSPFDGALRDRLFAWSDFRLPPIEPASVGDPRQFGLASQVILKWDLVEVLATASRLQRRTRSRAGAVSAQFMWGGALSTRDGQAALQSLGLFVDGFEQFRSALLETLIAATSAADRREFADYIRDLPDLRTERRVRPEYIDDRALAGRDALGSGDDSRALAGLLTLESAGPPMAVGVFGAWGSGKSTLLKQIQHQVTLAVDRQRRTDNATATADGTDPADRRIRNIIQVSLNAWTFADSANLWASITSEIFDQIASGGLDHAEAQRGASLVAEVAKRTGEEAEHLRSTLKTQSESQAAVTKAEQQVEKARNARQSTLADAAGQAVLALLGEEEKADKSEASKSEKSAIMALKDAVFDESREPSEKAVRRYANAAGDMTRVILIAIDYFWKAGWRRWAALLAVPVIGFTLWWGWALLLPHVSPAIGWVVRCASLLAFLLPVAPFLLPALRVAGMFNRELAARQKKADEELLAAKEQLARHKAAFEAAAAERSKREAYLAKYRGAAEAGLAGAPSLMLEFLLKDSADVAAVRAQLGSLAAVRRSFEQLSAVVAAGRRKETGESVERIIVYIDDLDRCTEAQVVQVLQAVHLLLAYDCFIAVVAVDAHWLQHALETVYEQFKGSDGSAKAADYLEKIFQIPFWVKRLRDPEAENGKQYHAYRSFVAAMIGSTSEAQTVPLARPADPTAAEPAVSRDWLERVEPFAPRDREEVTDLLALTVDERELLMSLGPIAAKSPRAVKRFVNLYRLIRASMGQSDIERFLSAQLSNVPSFAAVQLMLAIETGFPSAVVPICLDGIGQTPDELWRRIVEGVSLNADPLAPPSAPAWLTALTQAGLRNAFLEGVREAVRVLGRPIEPHELRLARQIVARYSFHP</sequence>
<feature type="transmembrane region" description="Helical" evidence="3">
    <location>
        <begin position="487"/>
        <end position="508"/>
    </location>
</feature>
<keyword evidence="3" id="KW-1133">Transmembrane helix</keyword>
<name>A0A7W6NVL9_9SPHN</name>
<keyword evidence="6" id="KW-1185">Reference proteome</keyword>
<feature type="region of interest" description="Disordered" evidence="2">
    <location>
        <begin position="1"/>
        <end position="26"/>
    </location>
</feature>
<dbReference type="InterPro" id="IPR052754">
    <property type="entry name" value="NTPase_KAP_P-loop"/>
</dbReference>
<feature type="domain" description="KAP NTPase" evidence="4">
    <location>
        <begin position="251"/>
        <end position="411"/>
    </location>
</feature>
<comment type="caution">
    <text evidence="5">The sequence shown here is derived from an EMBL/GenBank/DDBJ whole genome shotgun (WGS) entry which is preliminary data.</text>
</comment>
<dbReference type="PANTHER" id="PTHR22674">
    <property type="entry name" value="NTPASE, KAP FAMILY P-LOOP DOMAIN-CONTAINING 1"/>
    <property type="match status" value="1"/>
</dbReference>
<keyword evidence="3" id="KW-0472">Membrane</keyword>
<feature type="domain" description="KAP NTPase" evidence="4">
    <location>
        <begin position="652"/>
        <end position="840"/>
    </location>
</feature>
<gene>
    <name evidence="5" type="ORF">GGR46_001145</name>
</gene>
<dbReference type="PANTHER" id="PTHR22674:SF6">
    <property type="entry name" value="NTPASE KAP FAMILY P-LOOP DOMAIN-CONTAINING PROTEIN 1"/>
    <property type="match status" value="1"/>
</dbReference>
<dbReference type="EMBL" id="JACIEH010000001">
    <property type="protein sequence ID" value="MBB4097612.1"/>
    <property type="molecule type" value="Genomic_DNA"/>
</dbReference>
<feature type="coiled-coil region" evidence="1">
    <location>
        <begin position="546"/>
        <end position="580"/>
    </location>
</feature>
<keyword evidence="3" id="KW-0812">Transmembrane</keyword>
<protein>
    <recommendedName>
        <fullName evidence="4">KAP NTPase domain-containing protein</fullName>
    </recommendedName>
</protein>
<feature type="compositionally biased region" description="Polar residues" evidence="2">
    <location>
        <begin position="1"/>
        <end position="16"/>
    </location>
</feature>
<evidence type="ECO:0000313" key="5">
    <source>
        <dbReference type="EMBL" id="MBB4097612.1"/>
    </source>
</evidence>
<reference evidence="5 6" key="1">
    <citation type="submission" date="2020-08" db="EMBL/GenBank/DDBJ databases">
        <title>Genomic Encyclopedia of Type Strains, Phase IV (KMG-IV): sequencing the most valuable type-strain genomes for metagenomic binning, comparative biology and taxonomic classification.</title>
        <authorList>
            <person name="Goeker M."/>
        </authorList>
    </citation>
    <scope>NUCLEOTIDE SEQUENCE [LARGE SCALE GENOMIC DNA]</scope>
    <source>
        <strain evidence="5 6">DSM 101806</strain>
    </source>
</reference>
<evidence type="ECO:0000256" key="3">
    <source>
        <dbReference type="SAM" id="Phobius"/>
    </source>
</evidence>
<keyword evidence="1" id="KW-0175">Coiled coil</keyword>